<comment type="caution">
    <text evidence="2">The sequence shown here is derived from an EMBL/GenBank/DDBJ whole genome shotgun (WGS) entry which is preliminary data.</text>
</comment>
<feature type="coiled-coil region" evidence="1">
    <location>
        <begin position="133"/>
        <end position="242"/>
    </location>
</feature>
<dbReference type="EMBL" id="MJFZ01000248">
    <property type="protein sequence ID" value="RAW33162.1"/>
    <property type="molecule type" value="Genomic_DNA"/>
</dbReference>
<accession>A0A329SC40</accession>
<evidence type="ECO:0000313" key="3">
    <source>
        <dbReference type="Proteomes" id="UP000251314"/>
    </source>
</evidence>
<dbReference type="PANTHER" id="PTHR40131">
    <property type="entry name" value="C1Q DOMAIN-CONTAINING PROTEIN"/>
    <property type="match status" value="1"/>
</dbReference>
<dbReference type="PANTHER" id="PTHR40131:SF1">
    <property type="entry name" value="C1Q DOMAIN-CONTAINING PROTEIN"/>
    <property type="match status" value="1"/>
</dbReference>
<sequence length="558" mass="63504">MTELPQDIQDMTLKESVDALMSNLQNERKWRNVQTVLPESFGLVARVLTQQAQLIHKLEHRIEEMKRAQAAAASSDHAAALEERVCTDAKHRMARLRKEVSGRLDQQQMIIQQVKEDLQTKDQPQQERLPNIEQNLEQRCSQIDERIDQLVQSTQHQLKDQDLHFKSARILDEDKLAQLRQDVVQKVEDLESQLSEARKEAVVVPVIKEVAVASPEIPERNVNAIREDLARVSLDVKDAEARIDYQIAALRQELVMTIGKKLCKSEVTKLLSRKMDAMDAWKQLAEKADSTRVEEVACTLMDSIQRHQESTMGDVERLRQLSESKANALELVQVKHNMHNILSVAESIQHELSTLQREVNEKMTVADVKELLDSQSTMNGLQEAMKQVENAAVGDFMTKAQYENINRQIQAITRQLRSEIYQARYIWKDGRPSAKQTIQWSSQVVNTNADIFLWQFGSDEVRLLLPGLYHLQAAFFTNYCPSIQVLVNGEPAILMRSPSDKKEVARSASYGVRRLHHSAGNVAGLSVEVFLALPARALVAISYDIDEKAQGFLNLRKL</sequence>
<dbReference type="OrthoDB" id="65833at2759"/>
<dbReference type="Proteomes" id="UP000251314">
    <property type="component" value="Unassembled WGS sequence"/>
</dbReference>
<organism evidence="2 3">
    <name type="scientific">Phytophthora cactorum</name>
    <dbReference type="NCBI Taxonomy" id="29920"/>
    <lineage>
        <taxon>Eukaryota</taxon>
        <taxon>Sar</taxon>
        <taxon>Stramenopiles</taxon>
        <taxon>Oomycota</taxon>
        <taxon>Peronosporomycetes</taxon>
        <taxon>Peronosporales</taxon>
        <taxon>Peronosporaceae</taxon>
        <taxon>Phytophthora</taxon>
    </lineage>
</organism>
<name>A0A329SC40_9STRA</name>
<proteinExistence type="predicted"/>
<evidence type="ECO:0000256" key="1">
    <source>
        <dbReference type="SAM" id="Coils"/>
    </source>
</evidence>
<dbReference type="AlphaFoldDB" id="A0A329SC40"/>
<gene>
    <name evidence="2" type="ORF">PC110_g10507</name>
</gene>
<protein>
    <submittedName>
        <fullName evidence="2">Uncharacterized protein</fullName>
    </submittedName>
</protein>
<dbReference type="STRING" id="29920.A0A329SC40"/>
<dbReference type="VEuPathDB" id="FungiDB:PC110_g10507"/>
<keyword evidence="1" id="KW-0175">Coiled coil</keyword>
<keyword evidence="3" id="KW-1185">Reference proteome</keyword>
<evidence type="ECO:0000313" key="2">
    <source>
        <dbReference type="EMBL" id="RAW33162.1"/>
    </source>
</evidence>
<reference evidence="2 3" key="1">
    <citation type="submission" date="2018-01" db="EMBL/GenBank/DDBJ databases">
        <title>Draft genome of the strawberry crown rot pathogen Phytophthora cactorum.</title>
        <authorList>
            <person name="Armitage A.D."/>
            <person name="Lysoe E."/>
            <person name="Nellist C.F."/>
            <person name="Harrison R.J."/>
            <person name="Brurberg M.B."/>
        </authorList>
    </citation>
    <scope>NUCLEOTIDE SEQUENCE [LARGE SCALE GENOMIC DNA]</scope>
    <source>
        <strain evidence="2 3">10300</strain>
    </source>
</reference>